<proteinExistence type="predicted"/>
<dbReference type="AlphaFoldDB" id="A0A9P5YLZ5"/>
<name>A0A9P5YLZ5_9AGAR</name>
<dbReference type="Proteomes" id="UP000807469">
    <property type="component" value="Unassembled WGS sequence"/>
</dbReference>
<dbReference type="EMBL" id="MU155627">
    <property type="protein sequence ID" value="KAF9471754.1"/>
    <property type="molecule type" value="Genomic_DNA"/>
</dbReference>
<evidence type="ECO:0000313" key="1">
    <source>
        <dbReference type="EMBL" id="KAF9471754.1"/>
    </source>
</evidence>
<dbReference type="OrthoDB" id="3033106at2759"/>
<gene>
    <name evidence="1" type="ORF">BDN70DRAFT_887756</name>
</gene>
<organism evidence="1 2">
    <name type="scientific">Pholiota conissans</name>
    <dbReference type="NCBI Taxonomy" id="109636"/>
    <lineage>
        <taxon>Eukaryota</taxon>
        <taxon>Fungi</taxon>
        <taxon>Dikarya</taxon>
        <taxon>Basidiomycota</taxon>
        <taxon>Agaricomycotina</taxon>
        <taxon>Agaricomycetes</taxon>
        <taxon>Agaricomycetidae</taxon>
        <taxon>Agaricales</taxon>
        <taxon>Agaricineae</taxon>
        <taxon>Strophariaceae</taxon>
        <taxon>Pholiota</taxon>
    </lineage>
</organism>
<protein>
    <submittedName>
        <fullName evidence="1">Uncharacterized protein</fullName>
    </submittedName>
</protein>
<keyword evidence="2" id="KW-1185">Reference proteome</keyword>
<comment type="caution">
    <text evidence="1">The sequence shown here is derived from an EMBL/GenBank/DDBJ whole genome shotgun (WGS) entry which is preliminary data.</text>
</comment>
<reference evidence="1" key="1">
    <citation type="submission" date="2020-11" db="EMBL/GenBank/DDBJ databases">
        <authorList>
            <consortium name="DOE Joint Genome Institute"/>
            <person name="Ahrendt S."/>
            <person name="Riley R."/>
            <person name="Andreopoulos W."/>
            <person name="Labutti K."/>
            <person name="Pangilinan J."/>
            <person name="Ruiz-Duenas F.J."/>
            <person name="Barrasa J.M."/>
            <person name="Sanchez-Garcia M."/>
            <person name="Camarero S."/>
            <person name="Miyauchi S."/>
            <person name="Serrano A."/>
            <person name="Linde D."/>
            <person name="Babiker R."/>
            <person name="Drula E."/>
            <person name="Ayuso-Fernandez I."/>
            <person name="Pacheco R."/>
            <person name="Padilla G."/>
            <person name="Ferreira P."/>
            <person name="Barriuso J."/>
            <person name="Kellner H."/>
            <person name="Castanera R."/>
            <person name="Alfaro M."/>
            <person name="Ramirez L."/>
            <person name="Pisabarro A.G."/>
            <person name="Kuo A."/>
            <person name="Tritt A."/>
            <person name="Lipzen A."/>
            <person name="He G."/>
            <person name="Yan M."/>
            <person name="Ng V."/>
            <person name="Cullen D."/>
            <person name="Martin F."/>
            <person name="Rosso M.-N."/>
            <person name="Henrissat B."/>
            <person name="Hibbett D."/>
            <person name="Martinez A.T."/>
            <person name="Grigoriev I.V."/>
        </authorList>
    </citation>
    <scope>NUCLEOTIDE SEQUENCE</scope>
    <source>
        <strain evidence="1">CIRM-BRFM 674</strain>
    </source>
</reference>
<accession>A0A9P5YLZ5</accession>
<evidence type="ECO:0000313" key="2">
    <source>
        <dbReference type="Proteomes" id="UP000807469"/>
    </source>
</evidence>
<sequence length="274" mass="30518">MSFDISTLKLRSSITGDPAEITKKLRIVTTAPFDISSLVLARSPGVHLAPGHALASTTRSAETATIVERIQILFDDTISKQDREDVLNSILLAQIGANAETHPLTQEDPQWYENFKSILVQLHWHMIDTQNEEKSVGAKGTSANEQIIAYMGSRLNPGQTSAVKTALEFFENGLSRQLRGSSGSSSTTSLTQIVNCNRKDEYEYVVGSSGRFVYITEDEFTDWIVTTVHKYKTMLKVEFQNMALDTKGYAAIREEVIREIANFKKSYPTDLSDV</sequence>